<evidence type="ECO:0000256" key="8">
    <source>
        <dbReference type="ARBA" id="ARBA00022977"/>
    </source>
</evidence>
<dbReference type="PANTHER" id="PTHR43209">
    <property type="entry name" value="TRNA SULFURTRANSFERASE"/>
    <property type="match status" value="1"/>
</dbReference>
<dbReference type="InterPro" id="IPR050102">
    <property type="entry name" value="tRNA_sulfurtransferase_ThiI"/>
</dbReference>
<reference evidence="15" key="1">
    <citation type="journal article" date="2021" name="PeerJ">
        <title>Extensive microbial diversity within the chicken gut microbiome revealed by metagenomics and culture.</title>
        <authorList>
            <person name="Gilroy R."/>
            <person name="Ravi A."/>
            <person name="Getino M."/>
            <person name="Pursley I."/>
            <person name="Horton D.L."/>
            <person name="Alikhan N.F."/>
            <person name="Baker D."/>
            <person name="Gharbi K."/>
            <person name="Hall N."/>
            <person name="Watson M."/>
            <person name="Adriaenssens E.M."/>
            <person name="Foster-Nyarko E."/>
            <person name="Jarju S."/>
            <person name="Secka A."/>
            <person name="Antonio M."/>
            <person name="Oren A."/>
            <person name="Chaudhuri R.R."/>
            <person name="La Ragione R."/>
            <person name="Hildebrand F."/>
            <person name="Pallen M.J."/>
        </authorList>
    </citation>
    <scope>NUCLEOTIDE SEQUENCE</scope>
    <source>
        <strain evidence="15">378</strain>
    </source>
</reference>
<evidence type="ECO:0000313" key="15">
    <source>
        <dbReference type="EMBL" id="MBU3845043.1"/>
    </source>
</evidence>
<dbReference type="InterPro" id="IPR049962">
    <property type="entry name" value="THUMP_ThiI"/>
</dbReference>
<feature type="binding site" evidence="11">
    <location>
        <position position="299"/>
    </location>
    <ligand>
        <name>ATP</name>
        <dbReference type="ChEBI" id="CHEBI:30616"/>
    </ligand>
</feature>
<dbReference type="Gene3D" id="3.30.2130.30">
    <property type="match status" value="1"/>
</dbReference>
<evidence type="ECO:0000256" key="10">
    <source>
        <dbReference type="ARBA" id="ARBA00023284"/>
    </source>
</evidence>
<dbReference type="GO" id="GO:0002937">
    <property type="term" value="P:tRNA 4-thiouridine biosynthesis"/>
    <property type="evidence" value="ECO:0007669"/>
    <property type="project" value="TreeGrafter"/>
</dbReference>
<dbReference type="GO" id="GO:0005524">
    <property type="term" value="F:ATP binding"/>
    <property type="evidence" value="ECO:0007669"/>
    <property type="project" value="UniProtKB-UniRule"/>
</dbReference>
<comment type="similarity">
    <text evidence="11">Belongs to the ThiI family.</text>
</comment>
<keyword evidence="4 11" id="KW-0808">Transferase</keyword>
<evidence type="ECO:0000256" key="5">
    <source>
        <dbReference type="ARBA" id="ARBA00022741"/>
    </source>
</evidence>
<feature type="compositionally biased region" description="Polar residues" evidence="12">
    <location>
        <begin position="489"/>
        <end position="508"/>
    </location>
</feature>
<evidence type="ECO:0000256" key="9">
    <source>
        <dbReference type="ARBA" id="ARBA00023157"/>
    </source>
</evidence>
<dbReference type="InterPro" id="IPR026340">
    <property type="entry name" value="THII_Thiazole_biosynth_dom"/>
</dbReference>
<keyword evidence="6 11" id="KW-0067">ATP-binding</keyword>
<dbReference type="SMART" id="SM00981">
    <property type="entry name" value="THUMP"/>
    <property type="match status" value="1"/>
</dbReference>
<dbReference type="CDD" id="cd11716">
    <property type="entry name" value="THUMP_ThiI"/>
    <property type="match status" value="1"/>
</dbReference>
<evidence type="ECO:0000256" key="3">
    <source>
        <dbReference type="ARBA" id="ARBA00022555"/>
    </source>
</evidence>
<feature type="region of interest" description="Disordered" evidence="12">
    <location>
        <begin position="486"/>
        <end position="508"/>
    </location>
</feature>
<feature type="active site" description="Cysteine persulfide intermediate" evidence="11">
    <location>
        <position position="459"/>
    </location>
</feature>
<organism evidence="15 16">
    <name type="scientific">Candidatus Anaerobiospirillum pullicola</name>
    <dbReference type="NCBI Taxonomy" id="2838451"/>
    <lineage>
        <taxon>Bacteria</taxon>
        <taxon>Pseudomonadati</taxon>
        <taxon>Pseudomonadota</taxon>
        <taxon>Gammaproteobacteria</taxon>
        <taxon>Aeromonadales</taxon>
        <taxon>Succinivibrionaceae</taxon>
        <taxon>Anaerobiospirillum</taxon>
    </lineage>
</organism>
<dbReference type="GO" id="GO:0005829">
    <property type="term" value="C:cytosol"/>
    <property type="evidence" value="ECO:0007669"/>
    <property type="project" value="TreeGrafter"/>
</dbReference>
<dbReference type="SUPFAM" id="SSF143437">
    <property type="entry name" value="THUMP domain-like"/>
    <property type="match status" value="1"/>
</dbReference>
<gene>
    <name evidence="11 15" type="primary">thiI</name>
    <name evidence="15" type="ORF">H9847_09330</name>
</gene>
<feature type="domain" description="Rhodanese" evidence="13">
    <location>
        <begin position="407"/>
        <end position="488"/>
    </location>
</feature>
<keyword evidence="5 11" id="KW-0547">Nucleotide-binding</keyword>
<feature type="disulfide bond" description="Redox-active" evidence="11">
    <location>
        <begin position="347"/>
        <end position="459"/>
    </location>
</feature>
<reference evidence="15" key="2">
    <citation type="submission" date="2021-04" db="EMBL/GenBank/DDBJ databases">
        <authorList>
            <person name="Gilroy R."/>
        </authorList>
    </citation>
    <scope>NUCLEOTIDE SEQUENCE</scope>
    <source>
        <strain evidence="15">378</strain>
    </source>
</reference>
<dbReference type="InterPro" id="IPR014729">
    <property type="entry name" value="Rossmann-like_a/b/a_fold"/>
</dbReference>
<dbReference type="Pfam" id="PF02926">
    <property type="entry name" value="THUMP"/>
    <property type="match status" value="1"/>
</dbReference>
<dbReference type="Pfam" id="PF22025">
    <property type="entry name" value="ThiI_fer"/>
    <property type="match status" value="1"/>
</dbReference>
<dbReference type="Gene3D" id="3.40.50.620">
    <property type="entry name" value="HUPs"/>
    <property type="match status" value="1"/>
</dbReference>
<sequence>MKFILRLFPEISIKSRPVRNRLIKVLTNNLFNVALHHNFALKVQAQWDKLIVSVGEDDAEATRELAVRELSRVPGIHSFLEVKEFAFERFDDIFAVAGPIYGPQLENHTFAVRVRRRGNHPYNSQEASRIIGGMFKSHYPNKGVNLSAPDVTINIEIDQNKAFVITNKYKGMGGYPVGSQGAALTLISGGFDSGVSTYKAIHRGMRVSYLFFNMGGTAHELGVKQESYFIWDRYASSHRVKFVTIPFEPIVGQILERTHHGVRGVILKRMMMRVGSKVAARLKCEALITGESVGQVSSQTVTNLNHIDAVSDCLVLRPLVMEDKQDIVDKAKEIGTAGFAESMPEYCGVISDHPNVCPARSFVEEEEAKMDSSLVEAAVAAAVVMDIKDIPANTSKLEEEVEIVHELMRGDVLLDVRAPDDAQKSPLVVAGHEVITLPFYKVASEFGNLDNLKTYALYCDQGVMSLMQARELKEKGYHNLKVYRPQDDSAATSNNDAVNGNTEAVTRE</sequence>
<dbReference type="Proteomes" id="UP000733611">
    <property type="component" value="Unassembled WGS sequence"/>
</dbReference>
<protein>
    <recommendedName>
        <fullName evidence="11">tRNA sulfurtransferase</fullName>
        <ecNumber evidence="11">2.8.1.4</ecNumber>
    </recommendedName>
    <alternativeName>
        <fullName evidence="11">Sulfur carrier protein ThiS sulfurtransferase</fullName>
    </alternativeName>
    <alternativeName>
        <fullName evidence="11">Thiamine biosynthesis protein ThiI</fullName>
    </alternativeName>
    <alternativeName>
        <fullName evidence="11">tRNA 4-thiouridine synthase</fullName>
    </alternativeName>
</protein>
<comment type="function">
    <text evidence="11">Catalyzes the ATP-dependent transfer of a sulfur to tRNA to produce 4-thiouridine in position 8 of tRNAs, which functions as a near-UV photosensor. Also catalyzes the transfer of sulfur to the sulfur carrier protein ThiS, forming ThiS-thiocarboxylate. This is a step in the synthesis of thiazole, in the thiamine biosynthesis pathway. The sulfur is donated as persulfide by IscS.</text>
</comment>
<dbReference type="GO" id="GO:0009228">
    <property type="term" value="P:thiamine biosynthetic process"/>
    <property type="evidence" value="ECO:0007669"/>
    <property type="project" value="UniProtKB-KW"/>
</dbReference>
<name>A0A948TI64_9GAMM</name>
<dbReference type="EC" id="2.8.1.4" evidence="11"/>
<feature type="domain" description="THUMP" evidence="14">
    <location>
        <begin position="64"/>
        <end position="168"/>
    </location>
</feature>
<dbReference type="InterPro" id="IPR020536">
    <property type="entry name" value="ThiI_AANH"/>
</dbReference>
<evidence type="ECO:0000256" key="2">
    <source>
        <dbReference type="ARBA" id="ARBA00022490"/>
    </source>
</evidence>
<comment type="catalytic activity">
    <reaction evidence="11">
        <text>[ThiS sulfur-carrier protein]-C-terminal Gly-Gly-AMP + S-sulfanyl-L-cysteinyl-[cysteine desulfurase] + AH2 = [ThiS sulfur-carrier protein]-C-terminal-Gly-aminoethanethioate + L-cysteinyl-[cysteine desulfurase] + A + AMP + 2 H(+)</text>
        <dbReference type="Rhea" id="RHEA:43340"/>
        <dbReference type="Rhea" id="RHEA-COMP:12157"/>
        <dbReference type="Rhea" id="RHEA-COMP:12158"/>
        <dbReference type="Rhea" id="RHEA-COMP:12910"/>
        <dbReference type="Rhea" id="RHEA-COMP:19908"/>
        <dbReference type="ChEBI" id="CHEBI:13193"/>
        <dbReference type="ChEBI" id="CHEBI:15378"/>
        <dbReference type="ChEBI" id="CHEBI:17499"/>
        <dbReference type="ChEBI" id="CHEBI:29950"/>
        <dbReference type="ChEBI" id="CHEBI:61963"/>
        <dbReference type="ChEBI" id="CHEBI:90618"/>
        <dbReference type="ChEBI" id="CHEBI:232372"/>
        <dbReference type="ChEBI" id="CHEBI:456215"/>
    </reaction>
</comment>
<keyword evidence="2 11" id="KW-0963">Cytoplasm</keyword>
<comment type="caution">
    <text evidence="15">The sequence shown here is derived from an EMBL/GenBank/DDBJ whole genome shotgun (WGS) entry which is preliminary data.</text>
</comment>
<comment type="pathway">
    <text evidence="11">Cofactor biosynthesis; thiamine diphosphate biosynthesis.</text>
</comment>
<dbReference type="NCBIfam" id="TIGR04271">
    <property type="entry name" value="ThiI_C_thiazole"/>
    <property type="match status" value="1"/>
</dbReference>
<evidence type="ECO:0000256" key="1">
    <source>
        <dbReference type="ARBA" id="ARBA00004496"/>
    </source>
</evidence>
<dbReference type="GO" id="GO:0000049">
    <property type="term" value="F:tRNA binding"/>
    <property type="evidence" value="ECO:0007669"/>
    <property type="project" value="UniProtKB-UniRule"/>
</dbReference>
<keyword evidence="10 11" id="KW-0676">Redox-active center</keyword>
<dbReference type="Gene3D" id="3.40.250.10">
    <property type="entry name" value="Rhodanese-like domain"/>
    <property type="match status" value="1"/>
</dbReference>
<evidence type="ECO:0000256" key="4">
    <source>
        <dbReference type="ARBA" id="ARBA00022679"/>
    </source>
</evidence>
<comment type="catalytic activity">
    <reaction evidence="11">
        <text>[ThiI sulfur-carrier protein]-S-sulfanyl-L-cysteine + a uridine in tRNA + 2 reduced [2Fe-2S]-[ferredoxin] + ATP + H(+) = [ThiI sulfur-carrier protein]-L-cysteine + a 4-thiouridine in tRNA + 2 oxidized [2Fe-2S]-[ferredoxin] + AMP + diphosphate</text>
        <dbReference type="Rhea" id="RHEA:24176"/>
        <dbReference type="Rhea" id="RHEA-COMP:10000"/>
        <dbReference type="Rhea" id="RHEA-COMP:10001"/>
        <dbReference type="Rhea" id="RHEA-COMP:13337"/>
        <dbReference type="Rhea" id="RHEA-COMP:13338"/>
        <dbReference type="Rhea" id="RHEA-COMP:13339"/>
        <dbReference type="Rhea" id="RHEA-COMP:13340"/>
        <dbReference type="ChEBI" id="CHEBI:15378"/>
        <dbReference type="ChEBI" id="CHEBI:29950"/>
        <dbReference type="ChEBI" id="CHEBI:30616"/>
        <dbReference type="ChEBI" id="CHEBI:33019"/>
        <dbReference type="ChEBI" id="CHEBI:33737"/>
        <dbReference type="ChEBI" id="CHEBI:33738"/>
        <dbReference type="ChEBI" id="CHEBI:61963"/>
        <dbReference type="ChEBI" id="CHEBI:65315"/>
        <dbReference type="ChEBI" id="CHEBI:136798"/>
        <dbReference type="ChEBI" id="CHEBI:456215"/>
        <dbReference type="EC" id="2.8.1.4"/>
    </reaction>
</comment>
<dbReference type="PROSITE" id="PS50206">
    <property type="entry name" value="RHODANESE_3"/>
    <property type="match status" value="1"/>
</dbReference>
<dbReference type="HAMAP" id="MF_00021">
    <property type="entry name" value="ThiI"/>
    <property type="match status" value="1"/>
</dbReference>
<evidence type="ECO:0000256" key="12">
    <source>
        <dbReference type="SAM" id="MobiDB-lite"/>
    </source>
</evidence>
<feature type="binding site" evidence="11">
    <location>
        <position position="290"/>
    </location>
    <ligand>
        <name>ATP</name>
        <dbReference type="ChEBI" id="CHEBI:30616"/>
    </ligand>
</feature>
<keyword evidence="7 11" id="KW-0694">RNA-binding</keyword>
<keyword evidence="8 11" id="KW-0784">Thiamine biosynthesis</keyword>
<evidence type="ECO:0000256" key="7">
    <source>
        <dbReference type="ARBA" id="ARBA00022884"/>
    </source>
</evidence>
<accession>A0A948TI64</accession>
<dbReference type="CDD" id="cd00158">
    <property type="entry name" value="RHOD"/>
    <property type="match status" value="1"/>
</dbReference>
<feature type="binding site" evidence="11">
    <location>
        <begin position="186"/>
        <end position="187"/>
    </location>
    <ligand>
        <name>ATP</name>
        <dbReference type="ChEBI" id="CHEBI:30616"/>
    </ligand>
</feature>
<evidence type="ECO:0000259" key="13">
    <source>
        <dbReference type="PROSITE" id="PS50206"/>
    </source>
</evidence>
<dbReference type="SUPFAM" id="SSF52821">
    <property type="entry name" value="Rhodanese/Cell cycle control phosphatase"/>
    <property type="match status" value="1"/>
</dbReference>
<dbReference type="InterPro" id="IPR001763">
    <property type="entry name" value="Rhodanese-like_dom"/>
</dbReference>
<dbReference type="AlphaFoldDB" id="A0A948TI64"/>
<keyword evidence="9 11" id="KW-1015">Disulfide bond</keyword>
<dbReference type="NCBIfam" id="TIGR00342">
    <property type="entry name" value="tRNA uracil 4-sulfurtransferase ThiI"/>
    <property type="match status" value="1"/>
</dbReference>
<evidence type="ECO:0000259" key="14">
    <source>
        <dbReference type="PROSITE" id="PS51165"/>
    </source>
</evidence>
<dbReference type="InterPro" id="IPR003720">
    <property type="entry name" value="tRNA_STrfase"/>
</dbReference>
<dbReference type="GO" id="GO:0009229">
    <property type="term" value="P:thiamine diphosphate biosynthetic process"/>
    <property type="evidence" value="ECO:0007669"/>
    <property type="project" value="UniProtKB-UniRule"/>
</dbReference>
<proteinExistence type="inferred from homology"/>
<dbReference type="EMBL" id="JAHLFE010000189">
    <property type="protein sequence ID" value="MBU3845043.1"/>
    <property type="molecule type" value="Genomic_DNA"/>
</dbReference>
<dbReference type="InterPro" id="IPR054173">
    <property type="entry name" value="ThiI_fer"/>
</dbReference>
<dbReference type="InterPro" id="IPR004114">
    <property type="entry name" value="THUMP_dom"/>
</dbReference>
<evidence type="ECO:0000256" key="6">
    <source>
        <dbReference type="ARBA" id="ARBA00022840"/>
    </source>
</evidence>
<evidence type="ECO:0000313" key="16">
    <source>
        <dbReference type="Proteomes" id="UP000733611"/>
    </source>
</evidence>
<dbReference type="PROSITE" id="PS51165">
    <property type="entry name" value="THUMP"/>
    <property type="match status" value="1"/>
</dbReference>
<keyword evidence="3 11" id="KW-0820">tRNA-binding</keyword>
<comment type="caution">
    <text evidence="11">Lacks conserved residue(s) required for the propagation of feature annotation.</text>
</comment>
<comment type="subcellular location">
    <subcellularLocation>
        <location evidence="1 11">Cytoplasm</location>
    </subcellularLocation>
</comment>
<dbReference type="Pfam" id="PF02568">
    <property type="entry name" value="ThiI"/>
    <property type="match status" value="1"/>
</dbReference>
<dbReference type="SUPFAM" id="SSF52402">
    <property type="entry name" value="Adenine nucleotide alpha hydrolases-like"/>
    <property type="match status" value="1"/>
</dbReference>
<dbReference type="GO" id="GO:0140741">
    <property type="term" value="F:tRNA-uracil-4 sulfurtransferase activity"/>
    <property type="evidence" value="ECO:0007669"/>
    <property type="project" value="UniProtKB-EC"/>
</dbReference>
<dbReference type="InterPro" id="IPR036873">
    <property type="entry name" value="Rhodanese-like_dom_sf"/>
</dbReference>
<feature type="binding site" evidence="11">
    <location>
        <position position="268"/>
    </location>
    <ligand>
        <name>ATP</name>
        <dbReference type="ChEBI" id="CHEBI:30616"/>
    </ligand>
</feature>
<evidence type="ECO:0000256" key="11">
    <source>
        <dbReference type="HAMAP-Rule" id="MF_00021"/>
    </source>
</evidence>
<dbReference type="GO" id="GO:0052837">
    <property type="term" value="P:thiazole biosynthetic process"/>
    <property type="evidence" value="ECO:0007669"/>
    <property type="project" value="InterPro"/>
</dbReference>
<dbReference type="InterPro" id="IPR049961">
    <property type="entry name" value="ThiI_N"/>
</dbReference>
<dbReference type="GO" id="GO:0004810">
    <property type="term" value="F:CCA tRNA nucleotidyltransferase activity"/>
    <property type="evidence" value="ECO:0007669"/>
    <property type="project" value="InterPro"/>
</dbReference>
<dbReference type="PANTHER" id="PTHR43209:SF1">
    <property type="entry name" value="TRNA SULFURTRANSFERASE"/>
    <property type="match status" value="1"/>
</dbReference>